<evidence type="ECO:0000259" key="4">
    <source>
        <dbReference type="PROSITE" id="PS50887"/>
    </source>
</evidence>
<keyword evidence="6" id="KW-1185">Reference proteome</keyword>
<organism evidence="5 6">
    <name type="scientific">Deefgea tanakiae</name>
    <dbReference type="NCBI Taxonomy" id="2865840"/>
    <lineage>
        <taxon>Bacteria</taxon>
        <taxon>Pseudomonadati</taxon>
        <taxon>Pseudomonadota</taxon>
        <taxon>Betaproteobacteria</taxon>
        <taxon>Neisseriales</taxon>
        <taxon>Chitinibacteraceae</taxon>
        <taxon>Deefgea</taxon>
    </lineage>
</organism>
<dbReference type="RefSeq" id="WP_221005117.1">
    <property type="nucleotide sequence ID" value="NZ_CP081150.1"/>
</dbReference>
<dbReference type="PANTHER" id="PTHR45138">
    <property type="entry name" value="REGULATORY COMPONENTS OF SENSORY TRANSDUCTION SYSTEM"/>
    <property type="match status" value="1"/>
</dbReference>
<comment type="catalytic activity">
    <reaction evidence="2">
        <text>2 GTP = 3',3'-c-di-GMP + 2 diphosphate</text>
        <dbReference type="Rhea" id="RHEA:24898"/>
        <dbReference type="ChEBI" id="CHEBI:33019"/>
        <dbReference type="ChEBI" id="CHEBI:37565"/>
        <dbReference type="ChEBI" id="CHEBI:58805"/>
        <dbReference type="EC" id="2.7.7.65"/>
    </reaction>
</comment>
<keyword evidence="3" id="KW-0812">Transmembrane</keyword>
<evidence type="ECO:0000313" key="6">
    <source>
        <dbReference type="Proteomes" id="UP000825679"/>
    </source>
</evidence>
<reference evidence="5 6" key="1">
    <citation type="submission" date="2021-08" db="EMBL/GenBank/DDBJ databases">
        <title>complete genome sequencing of Deefgea sp. D25.</title>
        <authorList>
            <person name="Bae J.-W."/>
            <person name="Gim D.-H."/>
        </authorList>
    </citation>
    <scope>NUCLEOTIDE SEQUENCE [LARGE SCALE GENOMIC DNA]</scope>
    <source>
        <strain evidence="5 6">D25</strain>
    </source>
</reference>
<dbReference type="PANTHER" id="PTHR45138:SF9">
    <property type="entry name" value="DIGUANYLATE CYCLASE DGCM-RELATED"/>
    <property type="match status" value="1"/>
</dbReference>
<sequence>MSNRTINFLRITMIILMVLSVGLLLWQHFGMTRILRIDPQTPYQVKSIDDRTQGGASIGTFAKNKEALQLQCDLKKNQYQWPFCEMSIEFSNTGEGIDLSEFDRIVFDMDLRGPEFKKVRVYLRNFESDISKLDDPLSPKVNELEFAPPAGETFSVPLKYFRVASWWIDEKNIPIFSTDMRLDNVTQIEIATPGKVQTGLHQIELKSLEFHGKWLSLTQVLMMIVMAWLVFCFVWLLMELLAYRERDQVKRARMHELETINRVLEIQAEVLSNKIQLDPLTGALNREGLRDFLLQQWQGEMPTSAGMSVLFADLDYFKRINDNYGHAVGDDVLRQFAQLVQSEIRQSDGLVRWGGEEFLIVCPNTQLDQAVRLAEKLRASVANAQWPSSIMLTCSCGVATRAQGEEFSSLIERADAALYKAKDNGRNRVELG</sequence>
<dbReference type="EC" id="2.7.7.65" evidence="1"/>
<name>A0ABX8Z719_9NEIS</name>
<proteinExistence type="predicted"/>
<feature type="transmembrane region" description="Helical" evidence="3">
    <location>
        <begin position="214"/>
        <end position="238"/>
    </location>
</feature>
<feature type="domain" description="GGDEF" evidence="4">
    <location>
        <begin position="305"/>
        <end position="432"/>
    </location>
</feature>
<evidence type="ECO:0000256" key="1">
    <source>
        <dbReference type="ARBA" id="ARBA00012528"/>
    </source>
</evidence>
<dbReference type="Proteomes" id="UP000825679">
    <property type="component" value="Chromosome"/>
</dbReference>
<dbReference type="InterPro" id="IPR029787">
    <property type="entry name" value="Nucleotide_cyclase"/>
</dbReference>
<dbReference type="SMART" id="SM00267">
    <property type="entry name" value="GGDEF"/>
    <property type="match status" value="1"/>
</dbReference>
<dbReference type="CDD" id="cd01949">
    <property type="entry name" value="GGDEF"/>
    <property type="match status" value="1"/>
</dbReference>
<dbReference type="InterPro" id="IPR050469">
    <property type="entry name" value="Diguanylate_Cyclase"/>
</dbReference>
<dbReference type="Gene3D" id="3.30.70.270">
    <property type="match status" value="1"/>
</dbReference>
<gene>
    <name evidence="5" type="ORF">K4H28_10290</name>
</gene>
<dbReference type="InterPro" id="IPR000160">
    <property type="entry name" value="GGDEF_dom"/>
</dbReference>
<evidence type="ECO:0000256" key="3">
    <source>
        <dbReference type="SAM" id="Phobius"/>
    </source>
</evidence>
<feature type="transmembrane region" description="Helical" evidence="3">
    <location>
        <begin position="6"/>
        <end position="26"/>
    </location>
</feature>
<dbReference type="SUPFAM" id="SSF49785">
    <property type="entry name" value="Galactose-binding domain-like"/>
    <property type="match status" value="1"/>
</dbReference>
<dbReference type="SUPFAM" id="SSF55073">
    <property type="entry name" value="Nucleotide cyclase"/>
    <property type="match status" value="1"/>
</dbReference>
<protein>
    <recommendedName>
        <fullName evidence="1">diguanylate cyclase</fullName>
        <ecNumber evidence="1">2.7.7.65</ecNumber>
    </recommendedName>
</protein>
<keyword evidence="3" id="KW-0472">Membrane</keyword>
<evidence type="ECO:0000256" key="2">
    <source>
        <dbReference type="ARBA" id="ARBA00034247"/>
    </source>
</evidence>
<dbReference type="NCBIfam" id="TIGR00254">
    <property type="entry name" value="GGDEF"/>
    <property type="match status" value="1"/>
</dbReference>
<keyword evidence="3" id="KW-1133">Transmembrane helix</keyword>
<dbReference type="Pfam" id="PF00990">
    <property type="entry name" value="GGDEF"/>
    <property type="match status" value="1"/>
</dbReference>
<dbReference type="EMBL" id="CP081150">
    <property type="protein sequence ID" value="QZA76714.1"/>
    <property type="molecule type" value="Genomic_DNA"/>
</dbReference>
<dbReference type="InterPro" id="IPR043128">
    <property type="entry name" value="Rev_trsase/Diguanyl_cyclase"/>
</dbReference>
<accession>A0ABX8Z719</accession>
<evidence type="ECO:0000313" key="5">
    <source>
        <dbReference type="EMBL" id="QZA76714.1"/>
    </source>
</evidence>
<dbReference type="InterPro" id="IPR008979">
    <property type="entry name" value="Galactose-bd-like_sf"/>
</dbReference>
<dbReference type="PROSITE" id="PS50887">
    <property type="entry name" value="GGDEF"/>
    <property type="match status" value="1"/>
</dbReference>